<dbReference type="Proteomes" id="UP000824055">
    <property type="component" value="Unassembled WGS sequence"/>
</dbReference>
<dbReference type="EC" id="2.7.7.18" evidence="11"/>
<dbReference type="CDD" id="cd02165">
    <property type="entry name" value="NMNAT"/>
    <property type="match status" value="1"/>
</dbReference>
<dbReference type="Pfam" id="PF01467">
    <property type="entry name" value="CTP_transf_like"/>
    <property type="match status" value="1"/>
</dbReference>
<evidence type="ECO:0000259" key="12">
    <source>
        <dbReference type="Pfam" id="PF01467"/>
    </source>
</evidence>
<reference evidence="13" key="2">
    <citation type="submission" date="2021-04" db="EMBL/GenBank/DDBJ databases">
        <authorList>
            <person name="Gilroy R."/>
        </authorList>
    </citation>
    <scope>NUCLEOTIDE SEQUENCE</scope>
    <source>
        <strain evidence="13">ChiHecec3B27-8219</strain>
    </source>
</reference>
<dbReference type="HAMAP" id="MF_00244">
    <property type="entry name" value="NaMN_adenylyltr"/>
    <property type="match status" value="1"/>
</dbReference>
<evidence type="ECO:0000313" key="13">
    <source>
        <dbReference type="EMBL" id="HIZ69172.1"/>
    </source>
</evidence>
<evidence type="ECO:0000313" key="14">
    <source>
        <dbReference type="Proteomes" id="UP000824055"/>
    </source>
</evidence>
<evidence type="ECO:0000256" key="7">
    <source>
        <dbReference type="ARBA" id="ARBA00022741"/>
    </source>
</evidence>
<evidence type="ECO:0000256" key="6">
    <source>
        <dbReference type="ARBA" id="ARBA00022695"/>
    </source>
</evidence>
<dbReference type="GO" id="GO:0005524">
    <property type="term" value="F:ATP binding"/>
    <property type="evidence" value="ECO:0007669"/>
    <property type="project" value="UniProtKB-KW"/>
</dbReference>
<dbReference type="PANTHER" id="PTHR39321:SF3">
    <property type="entry name" value="PHOSPHOPANTETHEINE ADENYLYLTRANSFERASE"/>
    <property type="match status" value="1"/>
</dbReference>
<dbReference type="AlphaFoldDB" id="A0A9D2JWI4"/>
<keyword evidence="7 11" id="KW-0547">Nucleotide-binding</keyword>
<name>A0A9D2JWI4_9BACT</name>
<dbReference type="InterPro" id="IPR004821">
    <property type="entry name" value="Cyt_trans-like"/>
</dbReference>
<accession>A0A9D2JWI4</accession>
<organism evidence="13 14">
    <name type="scientific">Candidatus Prevotella avicola</name>
    <dbReference type="NCBI Taxonomy" id="2838738"/>
    <lineage>
        <taxon>Bacteria</taxon>
        <taxon>Pseudomonadati</taxon>
        <taxon>Bacteroidota</taxon>
        <taxon>Bacteroidia</taxon>
        <taxon>Bacteroidales</taxon>
        <taxon>Prevotellaceae</taxon>
        <taxon>Prevotella</taxon>
    </lineage>
</organism>
<comment type="pathway">
    <text evidence="2 11">Cofactor biosynthesis; NAD(+) biosynthesis; deamido-NAD(+) from nicotinate D-ribonucleotide: step 1/1.</text>
</comment>
<keyword evidence="5 11" id="KW-0808">Transferase</keyword>
<dbReference type="SUPFAM" id="SSF52374">
    <property type="entry name" value="Nucleotidylyl transferase"/>
    <property type="match status" value="1"/>
</dbReference>
<sequence>MERKTIGIYGGSFNPIHMGHVTLARQLLGRHLLDEVWLMVSPLNPLKADSGQLLSDEIRLRLAQKAVEGERGLRVCDLEFHLPRPSYTWNTLQVLRERCPLVDWVLLIGSDNWRIFPNWYRHEDILRTFRLLVYPRKGTEIIPESLPKGVTLAPTPLIDISSTQVRQRVRSGLSITGMVPPAIERDVISYYKNIK</sequence>
<evidence type="ECO:0000256" key="5">
    <source>
        <dbReference type="ARBA" id="ARBA00022679"/>
    </source>
</evidence>
<comment type="catalytic activity">
    <reaction evidence="10 11">
        <text>nicotinate beta-D-ribonucleotide + ATP + H(+) = deamido-NAD(+) + diphosphate</text>
        <dbReference type="Rhea" id="RHEA:22860"/>
        <dbReference type="ChEBI" id="CHEBI:15378"/>
        <dbReference type="ChEBI" id="CHEBI:30616"/>
        <dbReference type="ChEBI" id="CHEBI:33019"/>
        <dbReference type="ChEBI" id="CHEBI:57502"/>
        <dbReference type="ChEBI" id="CHEBI:58437"/>
        <dbReference type="EC" id="2.7.7.18"/>
    </reaction>
</comment>
<feature type="domain" description="Cytidyltransferase-like" evidence="12">
    <location>
        <begin position="8"/>
        <end position="168"/>
    </location>
</feature>
<dbReference type="InterPro" id="IPR014729">
    <property type="entry name" value="Rossmann-like_a/b/a_fold"/>
</dbReference>
<evidence type="ECO:0000256" key="4">
    <source>
        <dbReference type="ARBA" id="ARBA00022642"/>
    </source>
</evidence>
<dbReference type="Gene3D" id="3.40.50.620">
    <property type="entry name" value="HUPs"/>
    <property type="match status" value="1"/>
</dbReference>
<evidence type="ECO:0000256" key="11">
    <source>
        <dbReference type="HAMAP-Rule" id="MF_00244"/>
    </source>
</evidence>
<evidence type="ECO:0000256" key="2">
    <source>
        <dbReference type="ARBA" id="ARBA00005019"/>
    </source>
</evidence>
<evidence type="ECO:0000256" key="1">
    <source>
        <dbReference type="ARBA" id="ARBA00002324"/>
    </source>
</evidence>
<keyword evidence="4 11" id="KW-0662">Pyridine nucleotide biosynthesis</keyword>
<comment type="similarity">
    <text evidence="3 11">Belongs to the NadD family.</text>
</comment>
<dbReference type="GO" id="GO:0009435">
    <property type="term" value="P:NAD+ biosynthetic process"/>
    <property type="evidence" value="ECO:0007669"/>
    <property type="project" value="UniProtKB-UniRule"/>
</dbReference>
<protein>
    <recommendedName>
        <fullName evidence="11">Probable nicotinate-nucleotide adenylyltransferase</fullName>
        <ecNumber evidence="11">2.7.7.18</ecNumber>
    </recommendedName>
    <alternativeName>
        <fullName evidence="11">Deamido-NAD(+) diphosphorylase</fullName>
    </alternativeName>
    <alternativeName>
        <fullName evidence="11">Deamido-NAD(+) pyrophosphorylase</fullName>
    </alternativeName>
    <alternativeName>
        <fullName evidence="11">Nicotinate mononucleotide adenylyltransferase</fullName>
        <shortName evidence="11">NaMN adenylyltransferase</shortName>
    </alternativeName>
</protein>
<keyword evidence="9 11" id="KW-0520">NAD</keyword>
<evidence type="ECO:0000256" key="10">
    <source>
        <dbReference type="ARBA" id="ARBA00048721"/>
    </source>
</evidence>
<evidence type="ECO:0000256" key="9">
    <source>
        <dbReference type="ARBA" id="ARBA00023027"/>
    </source>
</evidence>
<evidence type="ECO:0000256" key="3">
    <source>
        <dbReference type="ARBA" id="ARBA00009014"/>
    </source>
</evidence>
<proteinExistence type="inferred from homology"/>
<gene>
    <name evidence="11" type="primary">nadD</name>
    <name evidence="13" type="ORF">H9966_04695</name>
</gene>
<reference evidence="13" key="1">
    <citation type="journal article" date="2021" name="PeerJ">
        <title>Extensive microbial diversity within the chicken gut microbiome revealed by metagenomics and culture.</title>
        <authorList>
            <person name="Gilroy R."/>
            <person name="Ravi A."/>
            <person name="Getino M."/>
            <person name="Pursley I."/>
            <person name="Horton D.L."/>
            <person name="Alikhan N.F."/>
            <person name="Baker D."/>
            <person name="Gharbi K."/>
            <person name="Hall N."/>
            <person name="Watson M."/>
            <person name="Adriaenssens E.M."/>
            <person name="Foster-Nyarko E."/>
            <person name="Jarju S."/>
            <person name="Secka A."/>
            <person name="Antonio M."/>
            <person name="Oren A."/>
            <person name="Chaudhuri R.R."/>
            <person name="La Ragione R."/>
            <person name="Hildebrand F."/>
            <person name="Pallen M.J."/>
        </authorList>
    </citation>
    <scope>NUCLEOTIDE SEQUENCE</scope>
    <source>
        <strain evidence="13">ChiHecec3B27-8219</strain>
    </source>
</reference>
<dbReference type="EMBL" id="DXBE01000037">
    <property type="protein sequence ID" value="HIZ69172.1"/>
    <property type="molecule type" value="Genomic_DNA"/>
</dbReference>
<comment type="caution">
    <text evidence="13">The sequence shown here is derived from an EMBL/GenBank/DDBJ whole genome shotgun (WGS) entry which is preliminary data.</text>
</comment>
<evidence type="ECO:0000256" key="8">
    <source>
        <dbReference type="ARBA" id="ARBA00022840"/>
    </source>
</evidence>
<dbReference type="PANTHER" id="PTHR39321">
    <property type="entry name" value="NICOTINATE-NUCLEOTIDE ADENYLYLTRANSFERASE-RELATED"/>
    <property type="match status" value="1"/>
</dbReference>
<comment type="function">
    <text evidence="1 11">Catalyzes the reversible adenylation of nicotinate mononucleotide (NaMN) to nicotinic acid adenine dinucleotide (NaAD).</text>
</comment>
<keyword evidence="6 11" id="KW-0548">Nucleotidyltransferase</keyword>
<dbReference type="NCBIfam" id="TIGR00125">
    <property type="entry name" value="cyt_tran_rel"/>
    <property type="match status" value="1"/>
</dbReference>
<dbReference type="GO" id="GO:0004515">
    <property type="term" value="F:nicotinate-nucleotide adenylyltransferase activity"/>
    <property type="evidence" value="ECO:0007669"/>
    <property type="project" value="UniProtKB-UniRule"/>
</dbReference>
<dbReference type="NCBIfam" id="TIGR00482">
    <property type="entry name" value="nicotinate (nicotinamide) nucleotide adenylyltransferase"/>
    <property type="match status" value="1"/>
</dbReference>
<dbReference type="InterPro" id="IPR005248">
    <property type="entry name" value="NadD/NMNAT"/>
</dbReference>
<keyword evidence="8 11" id="KW-0067">ATP-binding</keyword>